<evidence type="ECO:0000256" key="9">
    <source>
        <dbReference type="ARBA" id="ARBA00023204"/>
    </source>
</evidence>
<dbReference type="Gene3D" id="3.40.50.300">
    <property type="entry name" value="P-loop containing nucleotide triphosphate hydrolases"/>
    <property type="match status" value="2"/>
</dbReference>
<evidence type="ECO:0000256" key="11">
    <source>
        <dbReference type="SAM" id="Coils"/>
    </source>
</evidence>
<evidence type="ECO:0000313" key="15">
    <source>
        <dbReference type="Proteomes" id="UP000037660"/>
    </source>
</evidence>
<evidence type="ECO:0000256" key="3">
    <source>
        <dbReference type="ARBA" id="ARBA00022763"/>
    </source>
</evidence>
<evidence type="ECO:0000256" key="4">
    <source>
        <dbReference type="ARBA" id="ARBA00022801"/>
    </source>
</evidence>
<dbReference type="Pfam" id="PF04257">
    <property type="entry name" value="Exonuc_V_gamma"/>
    <property type="match status" value="1"/>
</dbReference>
<proteinExistence type="inferred from homology"/>
<reference evidence="15" key="1">
    <citation type="submission" date="2015-07" db="EMBL/GenBank/DDBJ databases">
        <title>Discovery of a poly(ethylene terephthalate assimilation.</title>
        <authorList>
            <person name="Yoshida S."/>
            <person name="Hiraga K."/>
            <person name="Takehana T."/>
            <person name="Taniguchi I."/>
            <person name="Yamaji H."/>
            <person name="Maeda Y."/>
            <person name="Toyohara K."/>
            <person name="Miyamoto K."/>
            <person name="Kimura Y."/>
            <person name="Oda K."/>
        </authorList>
    </citation>
    <scope>NUCLEOTIDE SEQUENCE [LARGE SCALE GENOMIC DNA]</scope>
    <source>
        <strain evidence="15">NBRC 110686 / TISTR 2288 / 201-F6</strain>
    </source>
</reference>
<dbReference type="GO" id="GO:0000724">
    <property type="term" value="P:double-strand break repair via homologous recombination"/>
    <property type="evidence" value="ECO:0007669"/>
    <property type="project" value="UniProtKB-UniRule"/>
</dbReference>
<dbReference type="EMBL" id="BBYR01000017">
    <property type="protein sequence ID" value="GAP35232.1"/>
    <property type="molecule type" value="Genomic_DNA"/>
</dbReference>
<comment type="caution">
    <text evidence="14">The sequence shown here is derived from an EMBL/GenBank/DDBJ whole genome shotgun (WGS) entry which is preliminary data.</text>
</comment>
<evidence type="ECO:0000256" key="12">
    <source>
        <dbReference type="SAM" id="MobiDB-lite"/>
    </source>
</evidence>
<dbReference type="PANTHER" id="PTHR30591:SF1">
    <property type="entry name" value="RECBCD ENZYME SUBUNIT RECC"/>
    <property type="match status" value="1"/>
</dbReference>
<feature type="region of interest" description="Disordered" evidence="12">
    <location>
        <begin position="494"/>
        <end position="515"/>
    </location>
</feature>
<dbReference type="InterPro" id="IPR041500">
    <property type="entry name" value="RecC_C"/>
</dbReference>
<evidence type="ECO:0000256" key="8">
    <source>
        <dbReference type="ARBA" id="ARBA00023125"/>
    </source>
</evidence>
<keyword evidence="9 10" id="KW-0234">DNA repair</keyword>
<dbReference type="GO" id="GO:0005524">
    <property type="term" value="F:ATP binding"/>
    <property type="evidence" value="ECO:0007669"/>
    <property type="project" value="UniProtKB-UniRule"/>
</dbReference>
<comment type="miscellaneous">
    <text evidence="10">In the RecBCD complex, RecB has a slow 3'-5' helicase, an exonuclease activity and loads RecA onto ssDNA, RecD has a fast 5'-3' helicase activity, while RecC stimulates the ATPase and processivity of the RecB helicase and contributes to recognition of the Chi site.</text>
</comment>
<dbReference type="Gene3D" id="3.40.50.10930">
    <property type="match status" value="1"/>
</dbReference>
<keyword evidence="3 10" id="KW-0227">DNA damage</keyword>
<dbReference type="HAMAP" id="MF_01486">
    <property type="entry name" value="RecC"/>
    <property type="match status" value="1"/>
</dbReference>
<keyword evidence="15" id="KW-1185">Reference proteome</keyword>
<dbReference type="NCBIfam" id="TIGR01450">
    <property type="entry name" value="recC"/>
    <property type="match status" value="1"/>
</dbReference>
<feature type="domain" description="UvrD-like helicase C-terminal" evidence="13">
    <location>
        <begin position="319"/>
        <end position="642"/>
    </location>
</feature>
<keyword evidence="5 10" id="KW-0347">Helicase</keyword>
<gene>
    <name evidence="10" type="primary">recC</name>
    <name evidence="14" type="ORF">ISF6_0823</name>
</gene>
<comment type="similarity">
    <text evidence="10">Belongs to the RecC family.</text>
</comment>
<keyword evidence="1 10" id="KW-0540">Nuclease</keyword>
<feature type="region of interest" description="Disordered" evidence="12">
    <location>
        <begin position="828"/>
        <end position="865"/>
    </location>
</feature>
<dbReference type="OrthoDB" id="9762834at2"/>
<dbReference type="GO" id="GO:0009338">
    <property type="term" value="C:exodeoxyribonuclease V complex"/>
    <property type="evidence" value="ECO:0007669"/>
    <property type="project" value="InterPro"/>
</dbReference>
<evidence type="ECO:0000256" key="10">
    <source>
        <dbReference type="HAMAP-Rule" id="MF_01486"/>
    </source>
</evidence>
<evidence type="ECO:0000259" key="13">
    <source>
        <dbReference type="PROSITE" id="PS51217"/>
    </source>
</evidence>
<dbReference type="Pfam" id="PF17946">
    <property type="entry name" value="RecC_C"/>
    <property type="match status" value="1"/>
</dbReference>
<dbReference type="PIRSF" id="PIRSF000980">
    <property type="entry name" value="RecC"/>
    <property type="match status" value="1"/>
</dbReference>
<dbReference type="STRING" id="1547922.ISF6_0823"/>
<dbReference type="GO" id="GO:0003678">
    <property type="term" value="F:DNA helicase activity"/>
    <property type="evidence" value="ECO:0007669"/>
    <property type="project" value="UniProtKB-UniRule"/>
</dbReference>
<evidence type="ECO:0000313" key="14">
    <source>
        <dbReference type="EMBL" id="GAP35232.1"/>
    </source>
</evidence>
<accession>A0A0K8NXV3</accession>
<feature type="compositionally biased region" description="Low complexity" evidence="12">
    <location>
        <begin position="828"/>
        <end position="837"/>
    </location>
</feature>
<dbReference type="InterPro" id="IPR027417">
    <property type="entry name" value="P-loop_NTPase"/>
</dbReference>
<keyword evidence="2 10" id="KW-0547">Nucleotide-binding</keyword>
<keyword evidence="6 10" id="KW-0269">Exonuclease</keyword>
<evidence type="ECO:0000256" key="7">
    <source>
        <dbReference type="ARBA" id="ARBA00022840"/>
    </source>
</evidence>
<dbReference type="InterPro" id="IPR014017">
    <property type="entry name" value="DNA_helicase_UvrD-like_C"/>
</dbReference>
<keyword evidence="4 10" id="KW-0378">Hydrolase</keyword>
<dbReference type="PANTHER" id="PTHR30591">
    <property type="entry name" value="RECBCD ENZYME SUBUNIT RECC"/>
    <property type="match status" value="1"/>
</dbReference>
<dbReference type="InterPro" id="IPR011335">
    <property type="entry name" value="Restrct_endonuc-II-like"/>
</dbReference>
<sequence>MSTLWLSNRYEVLAERLVEAVGGARASLFDAESVIVPSAAVQRDLALRIAARHGVCAQVEFGFLAQWVWRRIAQRLPEVGAASPFAPGALGWRLFRLLGEAAREPAALGSPRLAAWLAGADAPMRLGLAERLAGLFDHYLTYRSDWLARWGAGESAAEAGTDAAWRADEAWQAALWRRLLAELGLSGDAHPARRFLEALAADEAAGRPAPAAPVHVFALPAIPPLYLAVLQRLARHEDLRLYLLNPCREYWFDLVDARRLARLALRGRAGHAEVGQPLLAAWGTQTQDQLALLFDETEPAFEDHADYRDAAGDGPPGRPPRLLAQLQDAVLDARPLPPGSLRLAPDDASLSLQVCHSLTRELEVLHDRLLDLFAEPAAPGRPALQPHEVLVVVPDLAAAAPLIDAVFGTAPPARQIPFAITGRPRRAVNRCARALHDLLALLAGPCPASALFELLQQPAVARRQGLDDADLARLHDWFAEAGFRWGLAPAQSAIATGSGSGSDEDADTDPAPATLHHSLDDALDRLFLAHALPPGLGQAYAGRLPAGEVEGADAAVLGLLWRFARQLRAWQPQLAAARPAPQWLALLLEVLDGLLRPLDEEREELRELQARLREWTAQMQEGLGDTPLEAAVLRRALEGLLEEPTRGGVPTGRVSFAAPGSLRGLPFRVVAFLGLDDRAYPGSTRPAEFDLMAQRPRRGDRQRRQDERNTFLDLLLAARERLILSHSGRSARDNAPRPPSVLVGELFDVLLPALQGAETPAGRAALRARLVAEHPLQPFSPRAFEHGGDPRLRSHQAEYVRALLAARETAAAAAAGGEAAWADELAAARGEAAGEDVPPADDPDDDRGGPGGPAPRFFARPLPPPGPAWRAPDLATLARFFRHPARALLEQRLRLALPQADAALRDDEAFGPEDEARQALAHHLLPAALAGADTAALQALAQALPGQPDGRLGAAWRADELPRLLRHARRLAPRLASPALPPQRVDWAFEVDGEPWCLQAVLAGLRPDGLLHHAYRAPRVGDRLDAWLWHLALCAAAPPGVAPVSRWIGRDAAFRLEPCADAADQLQTLLGLYRRGLQAPLPFFPRASWACAEAGGGARGQAAALGKWVVDARRPHGESGHPALRLALRGIAQPLGADFEALAMAVFDPLRAHLVDDDGAAAPAPGDAAARPEVAR</sequence>
<dbReference type="RefSeq" id="WP_054019296.1">
    <property type="nucleotide sequence ID" value="NZ_BBYR01000017.1"/>
</dbReference>
<comment type="function">
    <text evidence="10">A helicase/nuclease that prepares dsDNA breaks (DSB) for recombinational DNA repair. Binds to DSBs and unwinds DNA via a highly rapid and processive ATP-dependent bidirectional helicase activity. Unwinds dsDNA until it encounters a Chi (crossover hotspot instigator) sequence from the 3' direction. Cuts ssDNA a few nucleotides 3' to the Chi site. The properties and activities of the enzyme are changed at Chi. The Chi-altered holoenzyme produces a long 3'-ssDNA overhang and facilitates RecA-binding to the ssDNA for homologous DNA recombination and repair. Holoenzyme degrades any linearized DNA that is unable to undergo homologous recombination. In the holoenzyme this subunit recognizes the wild-type Chi sequence, and when added to isolated RecB increases its ATP-dependent helicase processivity.</text>
</comment>
<dbReference type="GO" id="GO:0003677">
    <property type="term" value="F:DNA binding"/>
    <property type="evidence" value="ECO:0007669"/>
    <property type="project" value="UniProtKB-UniRule"/>
</dbReference>
<evidence type="ECO:0000256" key="1">
    <source>
        <dbReference type="ARBA" id="ARBA00022722"/>
    </source>
</evidence>
<dbReference type="SUPFAM" id="SSF52980">
    <property type="entry name" value="Restriction endonuclease-like"/>
    <property type="match status" value="1"/>
</dbReference>
<dbReference type="SUPFAM" id="SSF52540">
    <property type="entry name" value="P-loop containing nucleoside triphosphate hydrolases"/>
    <property type="match status" value="2"/>
</dbReference>
<evidence type="ECO:0000256" key="2">
    <source>
        <dbReference type="ARBA" id="ARBA00022741"/>
    </source>
</evidence>
<dbReference type="InterPro" id="IPR013986">
    <property type="entry name" value="DExx_box_DNA_helicase_dom_sf"/>
</dbReference>
<evidence type="ECO:0000256" key="6">
    <source>
        <dbReference type="ARBA" id="ARBA00022839"/>
    </source>
</evidence>
<organism evidence="14 15">
    <name type="scientific">Piscinibacter sakaiensis</name>
    <name type="common">Ideonella sakaiensis</name>
    <dbReference type="NCBI Taxonomy" id="1547922"/>
    <lineage>
        <taxon>Bacteria</taxon>
        <taxon>Pseudomonadati</taxon>
        <taxon>Pseudomonadota</taxon>
        <taxon>Betaproteobacteria</taxon>
        <taxon>Burkholderiales</taxon>
        <taxon>Sphaerotilaceae</taxon>
        <taxon>Piscinibacter</taxon>
    </lineage>
</organism>
<dbReference type="Gene3D" id="1.10.10.160">
    <property type="match status" value="1"/>
</dbReference>
<keyword evidence="7 10" id="KW-0067">ATP-binding</keyword>
<dbReference type="PROSITE" id="PS51217">
    <property type="entry name" value="UVRD_HELICASE_CTER"/>
    <property type="match status" value="1"/>
</dbReference>
<dbReference type="GO" id="GO:0008854">
    <property type="term" value="F:exodeoxyribonuclease V activity"/>
    <property type="evidence" value="ECO:0007669"/>
    <property type="project" value="InterPro"/>
</dbReference>
<keyword evidence="11" id="KW-0175">Coiled coil</keyword>
<reference evidence="14 15" key="2">
    <citation type="journal article" date="2016" name="Science">
        <title>A bacterium that degrades and assimilates poly(ethylene terephthalate).</title>
        <authorList>
            <person name="Yoshida S."/>
            <person name="Hiraga K."/>
            <person name="Takehana T."/>
            <person name="Taniguchi I."/>
            <person name="Yamaji H."/>
            <person name="Maeda Y."/>
            <person name="Toyohara K."/>
            <person name="Miyamoto K."/>
            <person name="Kimura Y."/>
            <person name="Oda K."/>
        </authorList>
    </citation>
    <scope>NUCLEOTIDE SEQUENCE [LARGE SCALE GENOMIC DNA]</scope>
    <source>
        <strain evidence="15">NBRC 110686 / TISTR 2288 / 201-F6</strain>
    </source>
</reference>
<dbReference type="InterPro" id="IPR006697">
    <property type="entry name" value="RecC"/>
</dbReference>
<name>A0A0K8NXV3_PISS1</name>
<dbReference type="Proteomes" id="UP000037660">
    <property type="component" value="Unassembled WGS sequence"/>
</dbReference>
<evidence type="ECO:0000256" key="5">
    <source>
        <dbReference type="ARBA" id="ARBA00022806"/>
    </source>
</evidence>
<comment type="subunit">
    <text evidence="10">Heterotrimer of RecB, RecC and RecD. All subunits contribute to DNA-binding.</text>
</comment>
<dbReference type="AlphaFoldDB" id="A0A0K8NXV3"/>
<protein>
    <recommendedName>
        <fullName evidence="10">RecBCD enzyme subunit RecC</fullName>
    </recommendedName>
    <alternativeName>
        <fullName evidence="10">Exonuclease V subunit RecC</fullName>
        <shortName evidence="10">ExoV subunit RecC</shortName>
    </alternativeName>
    <alternativeName>
        <fullName evidence="10">Helicase/nuclease RecBCD subunit RecC</fullName>
    </alternativeName>
</protein>
<keyword evidence="8 10" id="KW-0238">DNA-binding</keyword>
<feature type="coiled-coil region" evidence="11">
    <location>
        <begin position="591"/>
        <end position="625"/>
    </location>
</feature>